<keyword evidence="6 10" id="KW-0210">Decarboxylase</keyword>
<dbReference type="SUPFAM" id="SSF51366">
    <property type="entry name" value="Ribulose-phoshate binding barrel"/>
    <property type="match status" value="1"/>
</dbReference>
<dbReference type="GO" id="GO:0004425">
    <property type="term" value="F:indole-3-glycerol-phosphate synthase activity"/>
    <property type="evidence" value="ECO:0007669"/>
    <property type="project" value="UniProtKB-UniRule"/>
</dbReference>
<dbReference type="PANTHER" id="PTHR22854:SF2">
    <property type="entry name" value="INDOLE-3-GLYCEROL-PHOSPHATE SYNTHASE"/>
    <property type="match status" value="1"/>
</dbReference>
<evidence type="ECO:0000256" key="3">
    <source>
        <dbReference type="ARBA" id="ARBA00012362"/>
    </source>
</evidence>
<dbReference type="RefSeq" id="WP_134761250.1">
    <property type="nucleotide sequence ID" value="NZ_SOZD01000002.1"/>
</dbReference>
<dbReference type="EMBL" id="SOZD01000002">
    <property type="protein sequence ID" value="TFF25080.1"/>
    <property type="molecule type" value="Genomic_DNA"/>
</dbReference>
<dbReference type="Proteomes" id="UP000298179">
    <property type="component" value="Unassembled WGS sequence"/>
</dbReference>
<keyword evidence="5 10" id="KW-0028">Amino-acid biosynthesis</keyword>
<reference evidence="12 13" key="1">
    <citation type="submission" date="2019-03" db="EMBL/GenBank/DDBJ databases">
        <title>Jiella endophytica sp. nov., a novel endophytic bacterium isolated from root of Ficus microcarpa Linn. f.</title>
        <authorList>
            <person name="Tuo L."/>
        </authorList>
    </citation>
    <scope>NUCLEOTIDE SEQUENCE [LARGE SCALE GENOMIC DNA]</scope>
    <source>
        <strain evidence="12 13">CBS5Q-3</strain>
    </source>
</reference>
<accession>A0A4Y8RPW1</accession>
<proteinExistence type="inferred from homology"/>
<dbReference type="InterPro" id="IPR045186">
    <property type="entry name" value="Indole-3-glycerol_P_synth"/>
</dbReference>
<dbReference type="FunFam" id="3.20.20.70:FF:000024">
    <property type="entry name" value="Indole-3-glycerol phosphate synthase"/>
    <property type="match status" value="1"/>
</dbReference>
<dbReference type="InterPro" id="IPR001468">
    <property type="entry name" value="Indole-3-GlycerolPSynthase_CS"/>
</dbReference>
<evidence type="ECO:0000256" key="4">
    <source>
        <dbReference type="ARBA" id="ARBA00018080"/>
    </source>
</evidence>
<dbReference type="NCBIfam" id="NF001370">
    <property type="entry name" value="PRK00278.1-2"/>
    <property type="match status" value="1"/>
</dbReference>
<sequence length="275" mass="29378">MTDILARIREYKLEEIAAAKTKRSLADLEAMIGDTDHPRGFLPAIETKLASGGLALVAEIKKASPSKGLIREDFDPPSLAAAYEAGGATCLSVLTDTPSFKGRPEFLTAARAATRLPALRKDFLYDPYQVAEARAWGADAILVIMAAVSDDVALALEEAADRYGLDVLVEVHDEAETERALTLSSRLIGINNRNLKTFETSLDTAERLASLVPDDRIVVGESGIFTHADCLELADHGIRTFLVGESLMRQADVTAATRVLLGSPREGVSLTGAGG</sequence>
<keyword evidence="8 10" id="KW-0057">Aromatic amino acid biosynthesis</keyword>
<dbReference type="GO" id="GO:0000162">
    <property type="term" value="P:L-tryptophan biosynthetic process"/>
    <property type="evidence" value="ECO:0007669"/>
    <property type="project" value="UniProtKB-UniRule"/>
</dbReference>
<name>A0A4Y8RPW1_9HYPH</name>
<protein>
    <recommendedName>
        <fullName evidence="4 10">Indole-3-glycerol phosphate synthase</fullName>
        <shortName evidence="10">IGPS</shortName>
        <ecNumber evidence="3 10">4.1.1.48</ecNumber>
    </recommendedName>
</protein>
<evidence type="ECO:0000256" key="2">
    <source>
        <dbReference type="ARBA" id="ARBA00004696"/>
    </source>
</evidence>
<dbReference type="HAMAP" id="MF_00134_B">
    <property type="entry name" value="IGPS_B"/>
    <property type="match status" value="1"/>
</dbReference>
<keyword evidence="13" id="KW-1185">Reference proteome</keyword>
<dbReference type="InterPro" id="IPR013785">
    <property type="entry name" value="Aldolase_TIM"/>
</dbReference>
<keyword evidence="7 10" id="KW-0822">Tryptophan biosynthesis</keyword>
<comment type="pathway">
    <text evidence="2 10">Amino-acid biosynthesis; L-tryptophan biosynthesis; L-tryptophan from chorismate: step 4/5.</text>
</comment>
<dbReference type="PROSITE" id="PS00614">
    <property type="entry name" value="IGPS"/>
    <property type="match status" value="1"/>
</dbReference>
<dbReference type="Gene3D" id="3.20.20.70">
    <property type="entry name" value="Aldolase class I"/>
    <property type="match status" value="1"/>
</dbReference>
<evidence type="ECO:0000256" key="7">
    <source>
        <dbReference type="ARBA" id="ARBA00022822"/>
    </source>
</evidence>
<dbReference type="EC" id="4.1.1.48" evidence="3 10"/>
<dbReference type="InterPro" id="IPR013798">
    <property type="entry name" value="Indole-3-glycerol_P_synth_dom"/>
</dbReference>
<feature type="domain" description="Indole-3-glycerol phosphate synthase" evidence="11">
    <location>
        <begin position="5"/>
        <end position="259"/>
    </location>
</feature>
<evidence type="ECO:0000256" key="9">
    <source>
        <dbReference type="ARBA" id="ARBA00023239"/>
    </source>
</evidence>
<dbReference type="CDD" id="cd00331">
    <property type="entry name" value="IGPS"/>
    <property type="match status" value="1"/>
</dbReference>
<dbReference type="NCBIfam" id="NF001377">
    <property type="entry name" value="PRK00278.2-4"/>
    <property type="match status" value="1"/>
</dbReference>
<dbReference type="NCBIfam" id="NF001373">
    <property type="entry name" value="PRK00278.1-6"/>
    <property type="match status" value="1"/>
</dbReference>
<dbReference type="UniPathway" id="UPA00035">
    <property type="reaction ID" value="UER00043"/>
</dbReference>
<dbReference type="Pfam" id="PF00218">
    <property type="entry name" value="IGPS"/>
    <property type="match status" value="1"/>
</dbReference>
<comment type="similarity">
    <text evidence="10">Belongs to the TrpC family.</text>
</comment>
<gene>
    <name evidence="10 12" type="primary">trpC</name>
    <name evidence="12" type="ORF">E3C22_06785</name>
</gene>
<evidence type="ECO:0000256" key="1">
    <source>
        <dbReference type="ARBA" id="ARBA00001633"/>
    </source>
</evidence>
<evidence type="ECO:0000259" key="11">
    <source>
        <dbReference type="Pfam" id="PF00218"/>
    </source>
</evidence>
<dbReference type="GO" id="GO:0004640">
    <property type="term" value="F:phosphoribosylanthranilate isomerase activity"/>
    <property type="evidence" value="ECO:0007669"/>
    <property type="project" value="TreeGrafter"/>
</dbReference>
<dbReference type="InterPro" id="IPR011060">
    <property type="entry name" value="RibuloseP-bd_barrel"/>
</dbReference>
<evidence type="ECO:0000313" key="13">
    <source>
        <dbReference type="Proteomes" id="UP000298179"/>
    </source>
</evidence>
<dbReference type="OrthoDB" id="9804217at2"/>
<dbReference type="PANTHER" id="PTHR22854">
    <property type="entry name" value="TRYPTOPHAN BIOSYNTHESIS PROTEIN"/>
    <property type="match status" value="1"/>
</dbReference>
<dbReference type="AlphaFoldDB" id="A0A4Y8RPW1"/>
<evidence type="ECO:0000256" key="10">
    <source>
        <dbReference type="HAMAP-Rule" id="MF_00134"/>
    </source>
</evidence>
<evidence type="ECO:0000256" key="5">
    <source>
        <dbReference type="ARBA" id="ARBA00022605"/>
    </source>
</evidence>
<keyword evidence="9 10" id="KW-0456">Lyase</keyword>
<evidence type="ECO:0000256" key="6">
    <source>
        <dbReference type="ARBA" id="ARBA00022793"/>
    </source>
</evidence>
<organism evidence="12 13">
    <name type="scientific">Jiella endophytica</name>
    <dbReference type="NCBI Taxonomy" id="2558362"/>
    <lineage>
        <taxon>Bacteria</taxon>
        <taxon>Pseudomonadati</taxon>
        <taxon>Pseudomonadota</taxon>
        <taxon>Alphaproteobacteria</taxon>
        <taxon>Hyphomicrobiales</taxon>
        <taxon>Aurantimonadaceae</taxon>
        <taxon>Jiella</taxon>
    </lineage>
</organism>
<comment type="caution">
    <text evidence="12">The sequence shown here is derived from an EMBL/GenBank/DDBJ whole genome shotgun (WGS) entry which is preliminary data.</text>
</comment>
<evidence type="ECO:0000313" key="12">
    <source>
        <dbReference type="EMBL" id="TFF25080.1"/>
    </source>
</evidence>
<evidence type="ECO:0000256" key="8">
    <source>
        <dbReference type="ARBA" id="ARBA00023141"/>
    </source>
</evidence>
<comment type="catalytic activity">
    <reaction evidence="1 10">
        <text>1-(2-carboxyphenylamino)-1-deoxy-D-ribulose 5-phosphate + H(+) = (1S,2R)-1-C-(indol-3-yl)glycerol 3-phosphate + CO2 + H2O</text>
        <dbReference type="Rhea" id="RHEA:23476"/>
        <dbReference type="ChEBI" id="CHEBI:15377"/>
        <dbReference type="ChEBI" id="CHEBI:15378"/>
        <dbReference type="ChEBI" id="CHEBI:16526"/>
        <dbReference type="ChEBI" id="CHEBI:58613"/>
        <dbReference type="ChEBI" id="CHEBI:58866"/>
        <dbReference type="EC" id="4.1.1.48"/>
    </reaction>
</comment>